<dbReference type="InterPro" id="IPR042771">
    <property type="entry name" value="GTF3C6-like"/>
</dbReference>
<evidence type="ECO:0000256" key="1">
    <source>
        <dbReference type="SAM" id="MobiDB-lite"/>
    </source>
</evidence>
<dbReference type="Gene3D" id="2.60.40.4370">
    <property type="match status" value="1"/>
</dbReference>
<keyword evidence="4" id="KW-1185">Reference proteome</keyword>
<protein>
    <recommendedName>
        <fullName evidence="2">Transcription factor TFIIIC triple barrel domain-containing protein</fullName>
    </recommendedName>
</protein>
<evidence type="ECO:0000313" key="3">
    <source>
        <dbReference type="EMBL" id="KAL3699249.1"/>
    </source>
</evidence>
<name>A0ABD3I852_9MARC</name>
<feature type="domain" description="Transcription factor TFIIIC triple barrel" evidence="2">
    <location>
        <begin position="65"/>
        <end position="162"/>
    </location>
</feature>
<dbReference type="InterPro" id="IPR019481">
    <property type="entry name" value="TFIIIC_triple_barrel"/>
</dbReference>
<gene>
    <name evidence="3" type="ORF">R1sor_017271</name>
</gene>
<proteinExistence type="predicted"/>
<evidence type="ECO:0000259" key="2">
    <source>
        <dbReference type="Pfam" id="PF10419"/>
    </source>
</evidence>
<reference evidence="3 4" key="1">
    <citation type="submission" date="2024-09" db="EMBL/GenBank/DDBJ databases">
        <title>Chromosome-scale assembly of Riccia sorocarpa.</title>
        <authorList>
            <person name="Paukszto L."/>
        </authorList>
    </citation>
    <scope>NUCLEOTIDE SEQUENCE [LARGE SCALE GENOMIC DNA]</scope>
    <source>
        <strain evidence="3">LP-2024</strain>
        <tissue evidence="3">Aerial parts of the thallus</tissue>
    </source>
</reference>
<comment type="caution">
    <text evidence="3">The sequence shown here is derived from an EMBL/GenBank/DDBJ whole genome shotgun (WGS) entry which is preliminary data.</text>
</comment>
<feature type="region of interest" description="Disordered" evidence="1">
    <location>
        <begin position="44"/>
        <end position="64"/>
    </location>
</feature>
<dbReference type="Pfam" id="PF10419">
    <property type="entry name" value="TFIIIC_sub6"/>
    <property type="match status" value="1"/>
</dbReference>
<dbReference type="EMBL" id="JBJQOH010000001">
    <property type="protein sequence ID" value="KAL3699249.1"/>
    <property type="molecule type" value="Genomic_DNA"/>
</dbReference>
<dbReference type="AlphaFoldDB" id="A0ABD3I852"/>
<accession>A0ABD3I852</accession>
<dbReference type="PANTHER" id="PTHR21860:SF2">
    <property type="entry name" value="GENERAL TRANSCRIPTION FACTOR 3C POLYPEPTIDE 6"/>
    <property type="match status" value="1"/>
</dbReference>
<sequence length="178" mass="20175">MTQTELNEAVKLAVAAAGMGAPKIELRKRKEVMEDDLTKMAECAPEPPLSTEETVNTRNQGEEEDEEEEYVMLDLSQIFHGAALPPNCSYTLSGLDTMNPVLTLGDDLKLIGEYEEAVGTILVLTEREEEVLGEERKRGISENHTRKRISNFCKTERKLKFRIMDEEERKGEKKKTLD</sequence>
<organism evidence="3 4">
    <name type="scientific">Riccia sorocarpa</name>
    <dbReference type="NCBI Taxonomy" id="122646"/>
    <lineage>
        <taxon>Eukaryota</taxon>
        <taxon>Viridiplantae</taxon>
        <taxon>Streptophyta</taxon>
        <taxon>Embryophyta</taxon>
        <taxon>Marchantiophyta</taxon>
        <taxon>Marchantiopsida</taxon>
        <taxon>Marchantiidae</taxon>
        <taxon>Marchantiales</taxon>
        <taxon>Ricciaceae</taxon>
        <taxon>Riccia</taxon>
    </lineage>
</organism>
<dbReference type="Proteomes" id="UP001633002">
    <property type="component" value="Unassembled WGS sequence"/>
</dbReference>
<dbReference type="PANTHER" id="PTHR21860">
    <property type="entry name" value="TRANSCRIPTION INITIATION FACTOR IIIC TFIIIC , POLYPEPTIDE 6-RELATED"/>
    <property type="match status" value="1"/>
</dbReference>
<evidence type="ECO:0000313" key="4">
    <source>
        <dbReference type="Proteomes" id="UP001633002"/>
    </source>
</evidence>